<dbReference type="STRING" id="1605367.AFM12_17775"/>
<dbReference type="PROSITE" id="PS51257">
    <property type="entry name" value="PROKAR_LIPOPROTEIN"/>
    <property type="match status" value="1"/>
</dbReference>
<organism evidence="1 2">
    <name type="scientific">Jiulongibacter sediminis</name>
    <dbReference type="NCBI Taxonomy" id="1605367"/>
    <lineage>
        <taxon>Bacteria</taxon>
        <taxon>Pseudomonadati</taxon>
        <taxon>Bacteroidota</taxon>
        <taxon>Cytophagia</taxon>
        <taxon>Cytophagales</taxon>
        <taxon>Leadbetterellaceae</taxon>
        <taxon>Jiulongibacter</taxon>
    </lineage>
</organism>
<proteinExistence type="predicted"/>
<sequence length="177" mass="20025">MNRLQNISVFLFLIIVTAACSSKKKDIEPIILNGQYNLTRVNSEITFQDQQPEITDKDVTDQEIYFFFSPDGTYTTNASLGIGNIKKDQKVNSNTYQIENNLLIISIVEADLNVPFKLYLKMTEENNELTLSLNHQDLVNSFDASLSGMDAFSKALIQVLISQIVEMNYSLTLTKEP</sequence>
<dbReference type="EMBL" id="LGTQ01000013">
    <property type="protein sequence ID" value="KPM47070.1"/>
    <property type="molecule type" value="Genomic_DNA"/>
</dbReference>
<reference evidence="1 2" key="1">
    <citation type="submission" date="2015-07" db="EMBL/GenBank/DDBJ databases">
        <title>The draft genome sequence of Leadbetterella sp. JN14-9.</title>
        <authorList>
            <person name="Liu Y."/>
            <person name="Du J."/>
            <person name="Shao Z."/>
        </authorList>
    </citation>
    <scope>NUCLEOTIDE SEQUENCE [LARGE SCALE GENOMIC DNA]</scope>
    <source>
        <strain evidence="1 2">JN14-9</strain>
    </source>
</reference>
<gene>
    <name evidence="1" type="ORF">AFM12_17775</name>
</gene>
<protein>
    <submittedName>
        <fullName evidence="1">Uncharacterized protein</fullName>
    </submittedName>
</protein>
<keyword evidence="2" id="KW-1185">Reference proteome</keyword>
<accession>A0A0P7BZI9</accession>
<dbReference type="RefSeq" id="WP_055151185.1">
    <property type="nucleotide sequence ID" value="NZ_JXSZ01000013.1"/>
</dbReference>
<name>A0A0P7BZI9_9BACT</name>
<comment type="caution">
    <text evidence="1">The sequence shown here is derived from an EMBL/GenBank/DDBJ whole genome shotgun (WGS) entry which is preliminary data.</text>
</comment>
<evidence type="ECO:0000313" key="2">
    <source>
        <dbReference type="Proteomes" id="UP000050454"/>
    </source>
</evidence>
<dbReference type="AlphaFoldDB" id="A0A0P7BZI9"/>
<evidence type="ECO:0000313" key="1">
    <source>
        <dbReference type="EMBL" id="KPM47070.1"/>
    </source>
</evidence>
<dbReference type="Proteomes" id="UP000050454">
    <property type="component" value="Unassembled WGS sequence"/>
</dbReference>